<dbReference type="OrthoDB" id="27214at2759"/>
<dbReference type="InterPro" id="IPR052766">
    <property type="entry name" value="S41A_metabolite_peptidase"/>
</dbReference>
<accession>A0A397TC59</accession>
<dbReference type="STRING" id="658196.A0A397TC59"/>
<name>A0A397TC59_9GLOM</name>
<dbReference type="InterPro" id="IPR029045">
    <property type="entry name" value="ClpP/crotonase-like_dom_sf"/>
</dbReference>
<gene>
    <name evidence="2" type="ORF">C1645_733729</name>
</gene>
<feature type="chain" id="PRO_5017475713" description="Tail specific protease domain-containing protein" evidence="1">
    <location>
        <begin position="20"/>
        <end position="657"/>
    </location>
</feature>
<sequence length="657" mass="75486">MKLIFYILIFTLITSLVDANNNDACARISHEYKRSDKNPNFSAKYSDVKECFESFPYNKELAEKTIETLKKTLQGFYVFLSEAKEKPKQGFSFRAVDLIEELNSLLLKNYTTDYQFMTDIQNLFAELKDPHLNFNPLCYKGLFLYSQQLSLYSVINKDGMQIIKIFDDEIDNSTIDCEVTHIDGRSSMEVIKEFADTLPNSKDAGVRFNSALSGLKFTDGGNLIKTSRTSFTLRIQLPKKSSIEYSLVCKNNTSTKLTREWKIESAIYNMFNTSKDYWNKFCLINENIPLPINEFNLNGGKMISKVYNIREGKMVYQSLMAKFFILNNKKIGVVVIPNIFPSDMDLVNQMFELQRGFNILEERGIRKLVLEFSENLGGSVDLALFLIYLLFPNSIPSFNNDMVVNDLTREALILATSQSPHEYFVDITMIPPLNPSKGLARWAAETAYRITYSNSVFDIFAYKNPKTNDHFHNVKEFIGNNTYMRGGIPTKYTSKFINRYTNRLGILIKLLSGNFKKYDWKSEDIIILTNGICGSSCSLITQRMAEKYNVSTIGIGGYKDIPLSYASFPGGEVYSFDNLIFDLNNIGLLRIKSLKHLIPPPFMIRAFLSFTLKEVYDGQDNVLEFTYKPAKHRLYYDELSARDPSILWLEVAKKFMN</sequence>
<reference evidence="2 3" key="1">
    <citation type="submission" date="2018-06" db="EMBL/GenBank/DDBJ databases">
        <title>Comparative genomics reveals the genomic features of Rhizophagus irregularis, R. cerebriforme, R. diaphanum and Gigaspora rosea, and their symbiotic lifestyle signature.</title>
        <authorList>
            <person name="Morin E."/>
            <person name="San Clemente H."/>
            <person name="Chen E.C.H."/>
            <person name="De La Providencia I."/>
            <person name="Hainaut M."/>
            <person name="Kuo A."/>
            <person name="Kohler A."/>
            <person name="Murat C."/>
            <person name="Tang N."/>
            <person name="Roy S."/>
            <person name="Loubradou J."/>
            <person name="Henrissat B."/>
            <person name="Grigoriev I.V."/>
            <person name="Corradi N."/>
            <person name="Roux C."/>
            <person name="Martin F.M."/>
        </authorList>
    </citation>
    <scope>NUCLEOTIDE SEQUENCE [LARGE SCALE GENOMIC DNA]</scope>
    <source>
        <strain evidence="2 3">DAOM 227022</strain>
    </source>
</reference>
<organism evidence="2 3">
    <name type="scientific">Glomus cerebriforme</name>
    <dbReference type="NCBI Taxonomy" id="658196"/>
    <lineage>
        <taxon>Eukaryota</taxon>
        <taxon>Fungi</taxon>
        <taxon>Fungi incertae sedis</taxon>
        <taxon>Mucoromycota</taxon>
        <taxon>Glomeromycotina</taxon>
        <taxon>Glomeromycetes</taxon>
        <taxon>Glomerales</taxon>
        <taxon>Glomeraceae</taxon>
        <taxon>Glomus</taxon>
    </lineage>
</organism>
<keyword evidence="3" id="KW-1185">Reference proteome</keyword>
<feature type="signal peptide" evidence="1">
    <location>
        <begin position="1"/>
        <end position="19"/>
    </location>
</feature>
<keyword evidence="1" id="KW-0732">Signal</keyword>
<comment type="caution">
    <text evidence="2">The sequence shown here is derived from an EMBL/GenBank/DDBJ whole genome shotgun (WGS) entry which is preliminary data.</text>
</comment>
<dbReference type="PANTHER" id="PTHR37049:SF4">
    <property type="entry name" value="RHODANESE DOMAIN-CONTAINING PROTEIN"/>
    <property type="match status" value="1"/>
</dbReference>
<dbReference type="EMBL" id="QKYT01000054">
    <property type="protein sequence ID" value="RIA95850.1"/>
    <property type="molecule type" value="Genomic_DNA"/>
</dbReference>
<dbReference type="Proteomes" id="UP000265703">
    <property type="component" value="Unassembled WGS sequence"/>
</dbReference>
<proteinExistence type="predicted"/>
<evidence type="ECO:0000313" key="2">
    <source>
        <dbReference type="EMBL" id="RIA95850.1"/>
    </source>
</evidence>
<dbReference type="SUPFAM" id="SSF52096">
    <property type="entry name" value="ClpP/crotonase"/>
    <property type="match status" value="1"/>
</dbReference>
<evidence type="ECO:0000256" key="1">
    <source>
        <dbReference type="SAM" id="SignalP"/>
    </source>
</evidence>
<evidence type="ECO:0008006" key="4">
    <source>
        <dbReference type="Google" id="ProtNLM"/>
    </source>
</evidence>
<dbReference type="PANTHER" id="PTHR37049">
    <property type="entry name" value="PEPTIDASE S41 FAMILY PROTEIN"/>
    <property type="match status" value="1"/>
</dbReference>
<protein>
    <recommendedName>
        <fullName evidence="4">Tail specific protease domain-containing protein</fullName>
    </recommendedName>
</protein>
<dbReference type="Gene3D" id="3.90.226.10">
    <property type="entry name" value="2-enoyl-CoA Hydratase, Chain A, domain 1"/>
    <property type="match status" value="1"/>
</dbReference>
<dbReference type="AlphaFoldDB" id="A0A397TC59"/>
<evidence type="ECO:0000313" key="3">
    <source>
        <dbReference type="Proteomes" id="UP000265703"/>
    </source>
</evidence>